<evidence type="ECO:0000313" key="3">
    <source>
        <dbReference type="Proteomes" id="UP000654075"/>
    </source>
</evidence>
<dbReference type="SUPFAM" id="SSF51197">
    <property type="entry name" value="Clavaminate synthase-like"/>
    <property type="match status" value="1"/>
</dbReference>
<protein>
    <recommendedName>
        <fullName evidence="1">Non-haem dioxygenase N-terminal domain-containing protein</fullName>
    </recommendedName>
</protein>
<dbReference type="AlphaFoldDB" id="A0A813G7P2"/>
<dbReference type="InterPro" id="IPR027443">
    <property type="entry name" value="IPNS-like_sf"/>
</dbReference>
<dbReference type="InterPro" id="IPR026992">
    <property type="entry name" value="DIOX_N"/>
</dbReference>
<dbReference type="Gene3D" id="2.60.120.330">
    <property type="entry name" value="B-lactam Antibiotic, Isopenicillin N Synthase, Chain"/>
    <property type="match status" value="1"/>
</dbReference>
<reference evidence="2" key="1">
    <citation type="submission" date="2021-02" db="EMBL/GenBank/DDBJ databases">
        <authorList>
            <person name="Dougan E. K."/>
            <person name="Rhodes N."/>
            <person name="Thang M."/>
            <person name="Chan C."/>
        </authorList>
    </citation>
    <scope>NUCLEOTIDE SEQUENCE</scope>
</reference>
<feature type="non-terminal residue" evidence="2">
    <location>
        <position position="1"/>
    </location>
</feature>
<accession>A0A813G7P2</accession>
<proteinExistence type="predicted"/>
<keyword evidence="3" id="KW-1185">Reference proteome</keyword>
<organism evidence="2 3">
    <name type="scientific">Polarella glacialis</name>
    <name type="common">Dinoflagellate</name>
    <dbReference type="NCBI Taxonomy" id="89957"/>
    <lineage>
        <taxon>Eukaryota</taxon>
        <taxon>Sar</taxon>
        <taxon>Alveolata</taxon>
        <taxon>Dinophyceae</taxon>
        <taxon>Suessiales</taxon>
        <taxon>Suessiaceae</taxon>
        <taxon>Polarella</taxon>
    </lineage>
</organism>
<name>A0A813G7P2_POLGL</name>
<sequence>VRNHGVPQEVIARARAESTKFFDQPLEVKQHYAVHGMERNRGYEIYPHHLRFIEKWQAAGAPLRGVHPEPSATQGIVSERFCCGPPVCEPSDSQSWQVVQSDAAGGHADPHYGSSLGQVFFPQNVWPTQEEARDLAQLRPALLETSVEYADGELWLLEAGLRRVRGIWAYNEAVPEGKLPAGDYYPTVLTSNCPTAFHARVV</sequence>
<dbReference type="OrthoDB" id="288590at2759"/>
<comment type="caution">
    <text evidence="2">The sequence shown here is derived from an EMBL/GenBank/DDBJ whole genome shotgun (WGS) entry which is preliminary data.</text>
</comment>
<dbReference type="EMBL" id="CAJNNV010027949">
    <property type="protein sequence ID" value="CAE8622304.1"/>
    <property type="molecule type" value="Genomic_DNA"/>
</dbReference>
<evidence type="ECO:0000313" key="2">
    <source>
        <dbReference type="EMBL" id="CAE8622304.1"/>
    </source>
</evidence>
<evidence type="ECO:0000259" key="1">
    <source>
        <dbReference type="Pfam" id="PF14226"/>
    </source>
</evidence>
<feature type="domain" description="Non-haem dioxygenase N-terminal" evidence="1">
    <location>
        <begin position="1"/>
        <end position="44"/>
    </location>
</feature>
<dbReference type="Pfam" id="PF14226">
    <property type="entry name" value="DIOX_N"/>
    <property type="match status" value="1"/>
</dbReference>
<gene>
    <name evidence="2" type="ORF">PGLA1383_LOCUS39760</name>
</gene>
<dbReference type="Proteomes" id="UP000654075">
    <property type="component" value="Unassembled WGS sequence"/>
</dbReference>